<protein>
    <recommendedName>
        <fullName evidence="3">AMP-dependent synthetase/ligase domain-containing protein</fullName>
    </recommendedName>
</protein>
<dbReference type="AlphaFoldDB" id="A0A4Q1BI85"/>
<evidence type="ECO:0000256" key="1">
    <source>
        <dbReference type="ARBA" id="ARBA00006432"/>
    </source>
</evidence>
<proteinExistence type="inferred from homology"/>
<accession>A0A4Q1BI85</accession>
<dbReference type="PANTHER" id="PTHR24096">
    <property type="entry name" value="LONG-CHAIN-FATTY-ACID--COA LIGASE"/>
    <property type="match status" value="1"/>
</dbReference>
<keyword evidence="5" id="KW-1185">Reference proteome</keyword>
<sequence>MSHITHKCPKCHLPKTLTFHLYSHPLSRPQVIPKCASPLRYSLPSKSHLLLRSLKYRFLSTPSRSYTSVSQPIKDIQVTASIKDQKLTETPPYPLHPPRPPPGTERLLKIYKSSLPSPSLPRCHLFHYLFPPTPSLSSQDTPQVVIDGQSIVDDKEKKSVEERPAFIDGLTGRRVTKKQVQKQALQLANGLRQLGVRKGEIAAVYGTNSLEWVNATLGCLAAGVIVSPISHAFTAHELAHQLTDSLASLIFIQPSLLPTLYEALPLLANPIPTDRIILLAPLPTTSYAMTHLTDPSTPPTYKYISQLWSTPLEISPLSPTEELSTAFLCYSSGTTGHPKGVETSHHNLTSQLQALQVAYEPLDPSHDVILGFLPLAHIYGLTCLLLHPLSIGVPVVLLPKYDERVLLRSIKEFSCTWCLVVPPVLLFLPIHPTISLLIDPSHPLYPLRGVLSGAAPLSAELAKKFHAKFGITVTQGYGLTETSPVTHVMTAEEGREKLGKIGKLLPTYEARVVATGGLDVLQGDEGELWLRGPSVMRGYWKDDKATRGTFGIGGWYKTGDVVKMDKEGYFEVVDRVKELIKYKGLQVPPAQLESLLLLHPDIIDVGIIPIYSPTRASEIPRAYVVPKPGVLPLRDQSILNKSLGDHMTLIHNPAMEAKIVAEVKKWSEGIQSWIKSYVSPSRYLRGGVGVVEKIPRTASGKILRKELRKWAEEEEKERDKWDKGEYGRRKFEKRKWKGKRSNYSL</sequence>
<keyword evidence="2" id="KW-0436">Ligase</keyword>
<evidence type="ECO:0000256" key="2">
    <source>
        <dbReference type="ARBA" id="ARBA00022598"/>
    </source>
</evidence>
<dbReference type="SUPFAM" id="SSF56801">
    <property type="entry name" value="Acetyl-CoA synthetase-like"/>
    <property type="match status" value="1"/>
</dbReference>
<dbReference type="InterPro" id="IPR000873">
    <property type="entry name" value="AMP-dep_synth/lig_dom"/>
</dbReference>
<dbReference type="Pfam" id="PF00501">
    <property type="entry name" value="AMP-binding"/>
    <property type="match status" value="1"/>
</dbReference>
<dbReference type="VEuPathDB" id="FungiDB:TREMEDRAFT_42508"/>
<dbReference type="STRING" id="5217.A0A4Q1BI85"/>
<dbReference type="GO" id="GO:0016405">
    <property type="term" value="F:CoA-ligase activity"/>
    <property type="evidence" value="ECO:0007669"/>
    <property type="project" value="TreeGrafter"/>
</dbReference>
<dbReference type="Gene3D" id="3.30.300.30">
    <property type="match status" value="1"/>
</dbReference>
<dbReference type="InterPro" id="IPR045851">
    <property type="entry name" value="AMP-bd_C_sf"/>
</dbReference>
<evidence type="ECO:0000313" key="4">
    <source>
        <dbReference type="EMBL" id="RXK37332.1"/>
    </source>
</evidence>
<comment type="similarity">
    <text evidence="1">Belongs to the ATP-dependent AMP-binding enzyme family.</text>
</comment>
<gene>
    <name evidence="4" type="ORF">M231_05398</name>
</gene>
<dbReference type="Proteomes" id="UP000289152">
    <property type="component" value="Unassembled WGS sequence"/>
</dbReference>
<dbReference type="FunCoup" id="A0A4Q1BI85">
    <property type="interactions" value="284"/>
</dbReference>
<dbReference type="InterPro" id="IPR042099">
    <property type="entry name" value="ANL_N_sf"/>
</dbReference>
<comment type="caution">
    <text evidence="4">The sequence shown here is derived from an EMBL/GenBank/DDBJ whole genome shotgun (WGS) entry which is preliminary data.</text>
</comment>
<reference evidence="4 5" key="1">
    <citation type="submission" date="2016-06" db="EMBL/GenBank/DDBJ databases">
        <title>Evolution of pathogenesis and genome organization in the Tremellales.</title>
        <authorList>
            <person name="Cuomo C."/>
            <person name="Litvintseva A."/>
            <person name="Heitman J."/>
            <person name="Chen Y."/>
            <person name="Sun S."/>
            <person name="Springer D."/>
            <person name="Dromer F."/>
            <person name="Young S."/>
            <person name="Zeng Q."/>
            <person name="Chapman S."/>
            <person name="Gujja S."/>
            <person name="Saif S."/>
            <person name="Birren B."/>
        </authorList>
    </citation>
    <scope>NUCLEOTIDE SEQUENCE [LARGE SCALE GENOMIC DNA]</scope>
    <source>
        <strain evidence="4 5">ATCC 28783</strain>
    </source>
</reference>
<evidence type="ECO:0000313" key="5">
    <source>
        <dbReference type="Proteomes" id="UP000289152"/>
    </source>
</evidence>
<organism evidence="4 5">
    <name type="scientific">Tremella mesenterica</name>
    <name type="common">Jelly fungus</name>
    <dbReference type="NCBI Taxonomy" id="5217"/>
    <lineage>
        <taxon>Eukaryota</taxon>
        <taxon>Fungi</taxon>
        <taxon>Dikarya</taxon>
        <taxon>Basidiomycota</taxon>
        <taxon>Agaricomycotina</taxon>
        <taxon>Tremellomycetes</taxon>
        <taxon>Tremellales</taxon>
        <taxon>Tremellaceae</taxon>
        <taxon>Tremella</taxon>
    </lineage>
</organism>
<dbReference type="OrthoDB" id="1898221at2759"/>
<evidence type="ECO:0000259" key="3">
    <source>
        <dbReference type="Pfam" id="PF00501"/>
    </source>
</evidence>
<dbReference type="Gene3D" id="3.40.50.12780">
    <property type="entry name" value="N-terminal domain of ligase-like"/>
    <property type="match status" value="1"/>
</dbReference>
<dbReference type="InParanoid" id="A0A4Q1BI85"/>
<dbReference type="PROSITE" id="PS00455">
    <property type="entry name" value="AMP_BINDING"/>
    <property type="match status" value="1"/>
</dbReference>
<feature type="domain" description="AMP-dependent synthetase/ligase" evidence="3">
    <location>
        <begin position="161"/>
        <end position="540"/>
    </location>
</feature>
<dbReference type="InterPro" id="IPR020845">
    <property type="entry name" value="AMP-binding_CS"/>
</dbReference>
<dbReference type="EMBL" id="SDIL01000071">
    <property type="protein sequence ID" value="RXK37332.1"/>
    <property type="molecule type" value="Genomic_DNA"/>
</dbReference>
<name>A0A4Q1BI85_TREME</name>
<dbReference type="PANTHER" id="PTHR24096:SF149">
    <property type="entry name" value="AMP-BINDING DOMAIN-CONTAINING PROTEIN-RELATED"/>
    <property type="match status" value="1"/>
</dbReference>